<feature type="domain" description="Amidohydrolase-related" evidence="3">
    <location>
        <begin position="76"/>
        <end position="427"/>
    </location>
</feature>
<evidence type="ECO:0000256" key="2">
    <source>
        <dbReference type="SAM" id="SignalP"/>
    </source>
</evidence>
<feature type="compositionally biased region" description="Basic and acidic residues" evidence="1">
    <location>
        <begin position="177"/>
        <end position="187"/>
    </location>
</feature>
<dbReference type="PANTHER" id="PTHR43135:SF3">
    <property type="entry name" value="ALPHA-D-RIBOSE 1-METHYLPHOSPHONATE 5-TRIPHOSPHATE DIPHOSPHATASE"/>
    <property type="match status" value="1"/>
</dbReference>
<dbReference type="CDD" id="cd01299">
    <property type="entry name" value="Met_dep_hydrolase_A"/>
    <property type="match status" value="1"/>
</dbReference>
<evidence type="ECO:0000313" key="4">
    <source>
        <dbReference type="EMBL" id="MBB3940448.1"/>
    </source>
</evidence>
<keyword evidence="4" id="KW-0378">Hydrolase</keyword>
<feature type="chain" id="PRO_5030627379" evidence="2">
    <location>
        <begin position="24"/>
        <end position="439"/>
    </location>
</feature>
<evidence type="ECO:0000313" key="5">
    <source>
        <dbReference type="Proteomes" id="UP000561459"/>
    </source>
</evidence>
<dbReference type="Proteomes" id="UP000561459">
    <property type="component" value="Unassembled WGS sequence"/>
</dbReference>
<dbReference type="InterPro" id="IPR032466">
    <property type="entry name" value="Metal_Hydrolase"/>
</dbReference>
<keyword evidence="5" id="KW-1185">Reference proteome</keyword>
<protein>
    <submittedName>
        <fullName evidence="4">Imidazolonepropionase-like amidohydrolase</fullName>
    </submittedName>
</protein>
<accession>A0A7W6BYW9</accession>
<dbReference type="Gene3D" id="2.30.40.10">
    <property type="entry name" value="Urease, subunit C, domain 1"/>
    <property type="match status" value="1"/>
</dbReference>
<dbReference type="InterPro" id="IPR011059">
    <property type="entry name" value="Metal-dep_hydrolase_composite"/>
</dbReference>
<dbReference type="SUPFAM" id="SSF51338">
    <property type="entry name" value="Composite domain of metallo-dependent hydrolases"/>
    <property type="match status" value="1"/>
</dbReference>
<feature type="region of interest" description="Disordered" evidence="1">
    <location>
        <begin position="159"/>
        <end position="187"/>
    </location>
</feature>
<gene>
    <name evidence="4" type="ORF">GGR39_002105</name>
</gene>
<evidence type="ECO:0000256" key="1">
    <source>
        <dbReference type="SAM" id="MobiDB-lite"/>
    </source>
</evidence>
<feature type="signal peptide" evidence="2">
    <location>
        <begin position="1"/>
        <end position="23"/>
    </location>
</feature>
<dbReference type="RefSeq" id="WP_221226074.1">
    <property type="nucleotide sequence ID" value="NZ_JACIDY010000004.1"/>
</dbReference>
<dbReference type="AlphaFoldDB" id="A0A7W6BYW9"/>
<organism evidence="4 5">
    <name type="scientific">Novosphingobium fluoreni</name>
    <dbReference type="NCBI Taxonomy" id="1391222"/>
    <lineage>
        <taxon>Bacteria</taxon>
        <taxon>Pseudomonadati</taxon>
        <taxon>Pseudomonadota</taxon>
        <taxon>Alphaproteobacteria</taxon>
        <taxon>Sphingomonadales</taxon>
        <taxon>Sphingomonadaceae</taxon>
        <taxon>Novosphingobium</taxon>
    </lineage>
</organism>
<proteinExistence type="predicted"/>
<comment type="caution">
    <text evidence="4">The sequence shown here is derived from an EMBL/GenBank/DDBJ whole genome shotgun (WGS) entry which is preliminary data.</text>
</comment>
<dbReference type="InterPro" id="IPR057744">
    <property type="entry name" value="OTAase-like"/>
</dbReference>
<dbReference type="Gene3D" id="3.20.20.140">
    <property type="entry name" value="Metal-dependent hydrolases"/>
    <property type="match status" value="1"/>
</dbReference>
<keyword evidence="2" id="KW-0732">Signal</keyword>
<dbReference type="Pfam" id="PF01979">
    <property type="entry name" value="Amidohydro_1"/>
    <property type="match status" value="1"/>
</dbReference>
<dbReference type="EMBL" id="JACIDY010000004">
    <property type="protein sequence ID" value="MBB3940448.1"/>
    <property type="molecule type" value="Genomic_DNA"/>
</dbReference>
<dbReference type="GO" id="GO:0016810">
    <property type="term" value="F:hydrolase activity, acting on carbon-nitrogen (but not peptide) bonds"/>
    <property type="evidence" value="ECO:0007669"/>
    <property type="project" value="InterPro"/>
</dbReference>
<name>A0A7W6BYW9_9SPHN</name>
<evidence type="ECO:0000259" key="3">
    <source>
        <dbReference type="Pfam" id="PF01979"/>
    </source>
</evidence>
<dbReference type="InterPro" id="IPR051781">
    <property type="entry name" value="Metallo-dep_Hydrolase"/>
</dbReference>
<dbReference type="SUPFAM" id="SSF51556">
    <property type="entry name" value="Metallo-dependent hydrolases"/>
    <property type="match status" value="1"/>
</dbReference>
<sequence>MRRFFKVMAGWAAIAAAHAPLSAKTTIIHAGTLIDGRSPSPIKHVSIVINEQRVARVAPDFITEIGADVIDLSSKTVLPGLIDCHVHLTDDDNHWDDPRSTTERPYGERAVVAAAHAKATLESGFTSIRNLGSPTEIDRDLKTVIDRGETPGPRMWVSLQPIGPTGGHSDPANGHGDSNDPDRRFDVADGSDAVRASVRDHMRRGATVIKIMPSGGVGTVGDNPNAQLMTDDEIKAAIDTAHNLGLRVAAHAHGKAAIDAVVRAGVDSVEHGTFSDDETFALMKAHGTFLVPTMLTNYDLLRSVRLNPNRFPPDFAAKIGNVSPINLKMVAAAHKAGVKIAYGTDASGFVGFSDEAQEFALLTAAGLTPMQAIQTATSNAAALIGEKDIGIVAPGAYADIIAVDTDPLVDVRSLEHVSFVMKGGVVVRGLSANRSTLSN</sequence>
<dbReference type="PANTHER" id="PTHR43135">
    <property type="entry name" value="ALPHA-D-RIBOSE 1-METHYLPHOSPHONATE 5-TRIPHOSPHATE DIPHOSPHATASE"/>
    <property type="match status" value="1"/>
</dbReference>
<reference evidence="4 5" key="1">
    <citation type="submission" date="2020-08" db="EMBL/GenBank/DDBJ databases">
        <title>Genomic Encyclopedia of Type Strains, Phase IV (KMG-IV): sequencing the most valuable type-strain genomes for metagenomic binning, comparative biology and taxonomic classification.</title>
        <authorList>
            <person name="Goeker M."/>
        </authorList>
    </citation>
    <scope>NUCLEOTIDE SEQUENCE [LARGE SCALE GENOMIC DNA]</scope>
    <source>
        <strain evidence="4 5">DSM 27568</strain>
    </source>
</reference>
<dbReference type="InterPro" id="IPR006680">
    <property type="entry name" value="Amidohydro-rel"/>
</dbReference>